<evidence type="ECO:0008006" key="6">
    <source>
        <dbReference type="Google" id="ProtNLM"/>
    </source>
</evidence>
<keyword evidence="1" id="KW-0732">Signal</keyword>
<dbReference type="EMBL" id="LHQL01000001">
    <property type="protein sequence ID" value="OOQ55143.1"/>
    <property type="molecule type" value="Genomic_DNA"/>
</dbReference>
<reference evidence="2 4" key="1">
    <citation type="submission" date="2015-07" db="EMBL/GenBank/DDBJ databases">
        <title>Draft Genome Sequence of Streptomyces antibioticus, IMRU 3720 reveals insights in the evolution of actinomycin biosynthetic gene clusters in Streptomyces.</title>
        <authorList>
            <person name="Crnovcic I."/>
            <person name="Ruckert C."/>
            <person name="Kalinowksi J."/>
            <person name="Keller U."/>
        </authorList>
    </citation>
    <scope>NUCLEOTIDE SEQUENCE [LARGE SCALE GENOMIC DNA]</scope>
    <source>
        <strain evidence="2 4">DSM 41481</strain>
    </source>
</reference>
<dbReference type="Proteomes" id="UP000190306">
    <property type="component" value="Chromosome"/>
</dbReference>
<dbReference type="EMBL" id="CP050692">
    <property type="protein sequence ID" value="QIT42782.1"/>
    <property type="molecule type" value="Genomic_DNA"/>
</dbReference>
<keyword evidence="4" id="KW-1185">Reference proteome</keyword>
<dbReference type="PROSITE" id="PS51257">
    <property type="entry name" value="PROKAR_LIPOPROTEIN"/>
    <property type="match status" value="1"/>
</dbReference>
<sequence>MQSLRILTVVAAATLLSAGCGTSETAQGGSTDDAAKALPVAITGPQPDVYMRGGDKLRVTPAPDLSAPFVKKVEHALREDVLGTAKVVGETSATCPAGVTLKAGAVSQCVVTYAGAEIPYDVKISDSYTAGSSIISYTKEPKKALLVDKLVYEMINERYGAESGRTDASKVACDKLPAAKAFDYGADTGFTCQYWGEHAKNGEPGYRTVRIKIGDKGYAYNFEEVE</sequence>
<dbReference type="Proteomes" id="UP000502504">
    <property type="component" value="Chromosome"/>
</dbReference>
<evidence type="ECO:0000313" key="4">
    <source>
        <dbReference type="Proteomes" id="UP000190306"/>
    </source>
</evidence>
<reference evidence="3 5" key="2">
    <citation type="submission" date="2020-03" db="EMBL/GenBank/DDBJ databases">
        <title>Is there a link between lipid content and antibiotic production in Streptomyces?</title>
        <authorList>
            <person name="David M."/>
            <person name="Lejeune C."/>
            <person name="Abreu S."/>
            <person name="Thibessard A."/>
            <person name="Leblond P."/>
            <person name="Chaminade P."/>
            <person name="Virolle M.-J."/>
        </authorList>
    </citation>
    <scope>NUCLEOTIDE SEQUENCE [LARGE SCALE GENOMIC DNA]</scope>
    <source>
        <strain evidence="3 5">DSM 41481</strain>
    </source>
</reference>
<organism evidence="3 5">
    <name type="scientific">Streptomyces antibioticus</name>
    <dbReference type="NCBI Taxonomy" id="1890"/>
    <lineage>
        <taxon>Bacteria</taxon>
        <taxon>Bacillati</taxon>
        <taxon>Actinomycetota</taxon>
        <taxon>Actinomycetes</taxon>
        <taxon>Kitasatosporales</taxon>
        <taxon>Streptomycetaceae</taxon>
        <taxon>Streptomyces</taxon>
    </lineage>
</organism>
<evidence type="ECO:0000313" key="5">
    <source>
        <dbReference type="Proteomes" id="UP000502504"/>
    </source>
</evidence>
<proteinExistence type="predicted"/>
<feature type="chain" id="PRO_5041976751" description="Lipoprotein" evidence="1">
    <location>
        <begin position="27"/>
        <end position="226"/>
    </location>
</feature>
<dbReference type="AlphaFoldDB" id="A0AAE6Y5E2"/>
<evidence type="ECO:0000313" key="3">
    <source>
        <dbReference type="EMBL" id="QIT42782.1"/>
    </source>
</evidence>
<name>A0AAE6Y5E2_STRAT</name>
<feature type="signal peptide" evidence="1">
    <location>
        <begin position="1"/>
        <end position="26"/>
    </location>
</feature>
<evidence type="ECO:0000313" key="2">
    <source>
        <dbReference type="EMBL" id="OOQ55143.1"/>
    </source>
</evidence>
<protein>
    <recommendedName>
        <fullName evidence="6">Lipoprotein</fullName>
    </recommendedName>
</protein>
<dbReference type="RefSeq" id="WP_078632394.1">
    <property type="nucleotide sequence ID" value="NZ_CM007717.1"/>
</dbReference>
<evidence type="ECO:0000256" key="1">
    <source>
        <dbReference type="SAM" id="SignalP"/>
    </source>
</evidence>
<accession>A0AAE6Y5E2</accession>
<gene>
    <name evidence="2" type="ORF">AFM16_03765</name>
    <name evidence="3" type="ORF">HCX60_03965</name>
</gene>